<feature type="domain" description="Acyl-CoA thioesterase-like C-terminal" evidence="2">
    <location>
        <begin position="131"/>
        <end position="256"/>
    </location>
</feature>
<evidence type="ECO:0000313" key="3">
    <source>
        <dbReference type="EMBL" id="MCX2982654.1"/>
    </source>
</evidence>
<dbReference type="Gene3D" id="2.40.160.210">
    <property type="entry name" value="Acyl-CoA thioesterase, double hotdog domain"/>
    <property type="match status" value="1"/>
</dbReference>
<sequence length="263" mass="28432">MSGFDEDTAVHKVADTHWQANIVPGWRIGAAPNGGYTLAIAGRVLSEALAHSDPLTVNIMYLAPPQLGPVDCYVERLRTGGSTSHATLTMRQEGKAVAQVSACYSDVAALHGESWSSAQRPQIQPAADCTPIREHGIEFRQRVNQCYASGSEVFRRGEPDGSGCFNGWLSLVDGTDPDLLVLLLFADAMAPPVFTVFGALNWVPTLELSVSVRAHPAPGPVQARFQSRYMTRGIIEEDGELWDSTGQLVAVSRQTSKVRVNTQ</sequence>
<dbReference type="EMBL" id="SHNN01000004">
    <property type="protein sequence ID" value="MCX2982654.1"/>
    <property type="molecule type" value="Genomic_DNA"/>
</dbReference>
<protein>
    <submittedName>
        <fullName evidence="3">Thioesterase family protein</fullName>
    </submittedName>
</protein>
<dbReference type="InterPro" id="IPR049449">
    <property type="entry name" value="TesB_ACOT8-like_N"/>
</dbReference>
<dbReference type="Pfam" id="PF20789">
    <property type="entry name" value="4HBT_3C"/>
    <property type="match status" value="1"/>
</dbReference>
<dbReference type="Proteomes" id="UP001143362">
    <property type="component" value="Unassembled WGS sequence"/>
</dbReference>
<dbReference type="Pfam" id="PF13622">
    <property type="entry name" value="4HBT_3"/>
    <property type="match status" value="1"/>
</dbReference>
<name>A0ABT3TKX4_9GAMM</name>
<evidence type="ECO:0000313" key="4">
    <source>
        <dbReference type="Proteomes" id="UP001143362"/>
    </source>
</evidence>
<feature type="domain" description="Acyl-CoA thioesterase-like N-terminal HotDog" evidence="1">
    <location>
        <begin position="24"/>
        <end position="104"/>
    </location>
</feature>
<dbReference type="RefSeq" id="WP_279246686.1">
    <property type="nucleotide sequence ID" value="NZ_SHNN01000004.1"/>
</dbReference>
<proteinExistence type="predicted"/>
<evidence type="ECO:0000259" key="1">
    <source>
        <dbReference type="Pfam" id="PF13622"/>
    </source>
</evidence>
<dbReference type="PANTHER" id="PTHR38110:SF1">
    <property type="entry name" value="THIOESTERASE DOMAIN-CONTAINING PROTEIN"/>
    <property type="match status" value="1"/>
</dbReference>
<comment type="caution">
    <text evidence="3">The sequence shown here is derived from an EMBL/GenBank/DDBJ whole genome shotgun (WGS) entry which is preliminary data.</text>
</comment>
<dbReference type="InterPro" id="IPR042171">
    <property type="entry name" value="Acyl-CoA_hotdog"/>
</dbReference>
<dbReference type="InterPro" id="IPR052389">
    <property type="entry name" value="Sec_Metab_Biosynth-Assoc"/>
</dbReference>
<keyword evidence="4" id="KW-1185">Reference proteome</keyword>
<dbReference type="InterPro" id="IPR029069">
    <property type="entry name" value="HotDog_dom_sf"/>
</dbReference>
<evidence type="ECO:0000259" key="2">
    <source>
        <dbReference type="Pfam" id="PF20789"/>
    </source>
</evidence>
<dbReference type="PANTHER" id="PTHR38110">
    <property type="entry name" value="CHROMOSOME 23, WHOLE GENOME SHOTGUN SEQUENCE"/>
    <property type="match status" value="1"/>
</dbReference>
<dbReference type="InterPro" id="IPR049450">
    <property type="entry name" value="ACOT8-like_C"/>
</dbReference>
<organism evidence="3 4">
    <name type="scientific">Candidatus Litorirhabdus singularis</name>
    <dbReference type="NCBI Taxonomy" id="2518993"/>
    <lineage>
        <taxon>Bacteria</taxon>
        <taxon>Pseudomonadati</taxon>
        <taxon>Pseudomonadota</taxon>
        <taxon>Gammaproteobacteria</taxon>
        <taxon>Cellvibrionales</taxon>
        <taxon>Halieaceae</taxon>
        <taxon>Candidatus Litorirhabdus</taxon>
    </lineage>
</organism>
<reference evidence="3" key="1">
    <citation type="submission" date="2019-02" db="EMBL/GenBank/DDBJ databases">
        <authorList>
            <person name="Li S.-H."/>
        </authorList>
    </citation>
    <scope>NUCLEOTIDE SEQUENCE</scope>
    <source>
        <strain evidence="3">IMCC14734</strain>
    </source>
</reference>
<accession>A0ABT3TKX4</accession>
<dbReference type="SUPFAM" id="SSF54637">
    <property type="entry name" value="Thioesterase/thiol ester dehydrase-isomerase"/>
    <property type="match status" value="2"/>
</dbReference>
<gene>
    <name evidence="3" type="ORF">EYC98_17470</name>
</gene>